<dbReference type="Proteomes" id="UP000294567">
    <property type="component" value="Unassembled WGS sequence"/>
</dbReference>
<dbReference type="OrthoDB" id="6024937at2"/>
<evidence type="ECO:0000313" key="2">
    <source>
        <dbReference type="EMBL" id="TCS89709.1"/>
    </source>
</evidence>
<dbReference type="PANTHER" id="PTHR40061">
    <property type="entry name" value="SPORULATION PROTEIN YLMC-RELATED"/>
    <property type="match status" value="1"/>
</dbReference>
<gene>
    <name evidence="2" type="ORF">EDD65_105183</name>
</gene>
<sequence length="80" mass="9162">MLLDELGGKELVNLNNGERLGIIADCDILIDEKTGKILFLLVPKRKLQFKLFSEDDYIEIPWQTIKKIGNDMIIVELDSD</sequence>
<organism evidence="2 3">
    <name type="scientific">Keratinibaculum paraultunense</name>
    <dbReference type="NCBI Taxonomy" id="1278232"/>
    <lineage>
        <taxon>Bacteria</taxon>
        <taxon>Bacillati</taxon>
        <taxon>Bacillota</taxon>
        <taxon>Tissierellia</taxon>
        <taxon>Tissierellales</taxon>
        <taxon>Tepidimicrobiaceae</taxon>
        <taxon>Keratinibaculum</taxon>
    </lineage>
</organism>
<dbReference type="EMBL" id="SMAE01000005">
    <property type="protein sequence ID" value="TCS89709.1"/>
    <property type="molecule type" value="Genomic_DNA"/>
</dbReference>
<dbReference type="InterPro" id="IPR027275">
    <property type="entry name" value="PRC-brl_dom"/>
</dbReference>
<name>A0A4R3KVP7_9FIRM</name>
<dbReference type="Pfam" id="PF05239">
    <property type="entry name" value="PRC"/>
    <property type="match status" value="1"/>
</dbReference>
<protein>
    <submittedName>
        <fullName evidence="2">YlmC/YmxH family sporulation protein</fullName>
    </submittedName>
</protein>
<accession>A0A4R3KVP7</accession>
<reference evidence="2 3" key="1">
    <citation type="submission" date="2019-03" db="EMBL/GenBank/DDBJ databases">
        <title>Genomic Encyclopedia of Type Strains, Phase IV (KMG-IV): sequencing the most valuable type-strain genomes for metagenomic binning, comparative biology and taxonomic classification.</title>
        <authorList>
            <person name="Goeker M."/>
        </authorList>
    </citation>
    <scope>NUCLEOTIDE SEQUENCE [LARGE SCALE GENOMIC DNA]</scope>
    <source>
        <strain evidence="2 3">DSM 26752</strain>
    </source>
</reference>
<evidence type="ECO:0000259" key="1">
    <source>
        <dbReference type="Pfam" id="PF05239"/>
    </source>
</evidence>
<dbReference type="PANTHER" id="PTHR40061:SF1">
    <property type="entry name" value="SPORULATION PROTEIN YLMC-RELATED"/>
    <property type="match status" value="1"/>
</dbReference>
<dbReference type="InterPro" id="IPR011033">
    <property type="entry name" value="PRC_barrel-like_sf"/>
</dbReference>
<feature type="domain" description="PRC-barrel" evidence="1">
    <location>
        <begin position="3"/>
        <end position="78"/>
    </location>
</feature>
<dbReference type="NCBIfam" id="TIGR02888">
    <property type="entry name" value="spore_YlmC_YmxH"/>
    <property type="match status" value="1"/>
</dbReference>
<dbReference type="AlphaFoldDB" id="A0A4R3KVP7"/>
<dbReference type="InterPro" id="IPR014238">
    <property type="entry name" value="Spore_YlmC/YmxH"/>
</dbReference>
<dbReference type="SUPFAM" id="SSF50346">
    <property type="entry name" value="PRC-barrel domain"/>
    <property type="match status" value="1"/>
</dbReference>
<dbReference type="RefSeq" id="WP_132027326.1">
    <property type="nucleotide sequence ID" value="NZ_CP068564.1"/>
</dbReference>
<dbReference type="Gene3D" id="2.30.30.240">
    <property type="entry name" value="PRC-barrel domain"/>
    <property type="match status" value="1"/>
</dbReference>
<comment type="caution">
    <text evidence="2">The sequence shown here is derived from an EMBL/GenBank/DDBJ whole genome shotgun (WGS) entry which is preliminary data.</text>
</comment>
<proteinExistence type="predicted"/>
<keyword evidence="3" id="KW-1185">Reference proteome</keyword>
<evidence type="ECO:0000313" key="3">
    <source>
        <dbReference type="Proteomes" id="UP000294567"/>
    </source>
</evidence>